<dbReference type="SUPFAM" id="SSF52047">
    <property type="entry name" value="RNI-like"/>
    <property type="match status" value="1"/>
</dbReference>
<dbReference type="Proteomes" id="UP000033558">
    <property type="component" value="Unassembled WGS sequence"/>
</dbReference>
<dbReference type="Pfam" id="PF03382">
    <property type="entry name" value="DUF285"/>
    <property type="match status" value="3"/>
</dbReference>
<name>A0A0F4LWQ6_9LACO</name>
<evidence type="ECO:0000313" key="1">
    <source>
        <dbReference type="EMBL" id="KJY61966.1"/>
    </source>
</evidence>
<dbReference type="GO" id="GO:0031146">
    <property type="term" value="P:SCF-dependent proteasomal ubiquitin-dependent protein catabolic process"/>
    <property type="evidence" value="ECO:0007669"/>
    <property type="project" value="TreeGrafter"/>
</dbReference>
<dbReference type="RefSeq" id="WP_046316771.1">
    <property type="nucleotide sequence ID" value="NZ_JBHSZT010000001.1"/>
</dbReference>
<dbReference type="InterPro" id="IPR011889">
    <property type="entry name" value="Liste_lipo_26"/>
</dbReference>
<dbReference type="Gene3D" id="3.80.10.10">
    <property type="entry name" value="Ribonuclease Inhibitor"/>
    <property type="match status" value="3"/>
</dbReference>
<dbReference type="STRING" id="1218492.JG30_10240"/>
<gene>
    <name evidence="1" type="ORF">JG30_10240</name>
</gene>
<dbReference type="HOGENOM" id="CLU_341249_0_0_9"/>
<organism evidence="1 2">
    <name type="scientific">Bombilactobacillus mellifer</name>
    <dbReference type="NCBI Taxonomy" id="1218492"/>
    <lineage>
        <taxon>Bacteria</taxon>
        <taxon>Bacillati</taxon>
        <taxon>Bacillota</taxon>
        <taxon>Bacilli</taxon>
        <taxon>Lactobacillales</taxon>
        <taxon>Lactobacillaceae</taxon>
        <taxon>Bombilactobacillus</taxon>
    </lineage>
</organism>
<dbReference type="PATRIC" id="fig|1218492.5.peg.1166"/>
<reference evidence="1 2" key="1">
    <citation type="submission" date="2015-01" db="EMBL/GenBank/DDBJ databases">
        <title>Comparative genomics of the lactic acid bacteria isolated from the honey bee gut.</title>
        <authorList>
            <person name="Ellegaard K.M."/>
            <person name="Tamarit D."/>
            <person name="Javelind E."/>
            <person name="Olofsson T."/>
            <person name="Andersson S.G."/>
            <person name="Vasquez A."/>
        </authorList>
    </citation>
    <scope>NUCLEOTIDE SEQUENCE [LARGE SCALE GENOMIC DNA]</scope>
    <source>
        <strain evidence="1 2">Bin4</strain>
    </source>
</reference>
<sequence>MKPRYIKIFIGLLLFYIGFLVINLQIVGQAAVPAVNKNMIGMQPKDTSEEKPEDLKYTITEKPLTGTTLEISGGQTINSPILNPGEKPTWPWYDKQGNPIKQLQDIKTIEVKKPLTIIGDMSEIFARMPKLENIVLDKGASVDTTGVTSFYRVFYQDSAIKSLDLSKIEGLSLDSAKNLSRVFEGDKSLESVTLSKNVDQVKDFSGLFSDCSSLTTINGIDSWKGSSATDVSNMFNGDTKLEKLDLAKFNPSPATNFSYMFAGCTALTSVGDLSQWTGGNATYVSNMFNGDKGLTSLDLTKFNPSGATSFLGMFSGCSKLTSVGDLSKWTGSNATSVSHMFDGDSSLKTLDLSNFALKKVQYFSSMFQGCSELTTITGMNSWDVSSAIFMDNMFKGCTALTSVGDLSKWTGSNATDVSSMFDSDEALTSLDLTNFNPSKSTSFSGMFSKCTALTSVGDLSKWTGSNATSVSNMFNGDKALTSLDLSYFNPNKVQYFSYMFNGCSGLKTITGINSWDTSSAIYMDHMFEGDTNLKSLTLNNANSENLQSVEGALNDCSKLARLDISKLNLTKANRTNFLAGCNNLWYLTLGKNSVLTNSSLPNAPDSDNPKDYPGDPDNKKLICDSGTWIDKSEISDTSSTKKQYTSSDLCNLTLEDLSNLTSAGSKTFVWTPTAVTANLVGFPKNIKFNLMNTGIGTTVQGSDVQDPDNSFSVYDTTGHLKQNPVTTVSAKLISQSTNESDDNPVVFVGHNNHQLRKSQIQLAIGINNLNRLSGDVVLDTDFKPIIQYSPSSNNFKYTFNSQFKLSTYNSVVYLPDSYRATIEYQVIHSVK</sequence>
<dbReference type="AlphaFoldDB" id="A0A0F4LWQ6"/>
<protein>
    <recommendedName>
        <fullName evidence="3">BspA family leucine-rich repeat surface protein</fullName>
    </recommendedName>
</protein>
<dbReference type="PANTHER" id="PTHR13318">
    <property type="entry name" value="PARTNER OF PAIRED, ISOFORM B-RELATED"/>
    <property type="match status" value="1"/>
</dbReference>
<dbReference type="GO" id="GO:0019005">
    <property type="term" value="C:SCF ubiquitin ligase complex"/>
    <property type="evidence" value="ECO:0007669"/>
    <property type="project" value="TreeGrafter"/>
</dbReference>
<evidence type="ECO:0008006" key="3">
    <source>
        <dbReference type="Google" id="ProtNLM"/>
    </source>
</evidence>
<dbReference type="InterPro" id="IPR032675">
    <property type="entry name" value="LRR_dom_sf"/>
</dbReference>
<comment type="caution">
    <text evidence="1">The sequence shown here is derived from an EMBL/GenBank/DDBJ whole genome shotgun (WGS) entry which is preliminary data.</text>
</comment>
<accession>A0A0F4LWQ6</accession>
<dbReference type="InterPro" id="IPR005046">
    <property type="entry name" value="DUF285"/>
</dbReference>
<dbReference type="EMBL" id="JXJQ01000008">
    <property type="protein sequence ID" value="KJY61966.1"/>
    <property type="molecule type" value="Genomic_DNA"/>
</dbReference>
<keyword evidence="2" id="KW-1185">Reference proteome</keyword>
<dbReference type="NCBIfam" id="TIGR02167">
    <property type="entry name" value="Liste_lipo_26"/>
    <property type="match status" value="6"/>
</dbReference>
<evidence type="ECO:0000313" key="2">
    <source>
        <dbReference type="Proteomes" id="UP000033558"/>
    </source>
</evidence>
<proteinExistence type="predicted"/>